<dbReference type="InterPro" id="IPR029021">
    <property type="entry name" value="Prot-tyrosine_phosphatase-like"/>
</dbReference>
<proteinExistence type="predicted"/>
<dbReference type="InterPro" id="IPR016130">
    <property type="entry name" value="Tyr_Pase_AS"/>
</dbReference>
<gene>
    <name evidence="2" type="ORF">C1SCF055_LOCUS17737</name>
</gene>
<evidence type="ECO:0000256" key="1">
    <source>
        <dbReference type="SAM" id="SignalP"/>
    </source>
</evidence>
<dbReference type="AlphaFoldDB" id="A0A9P1CFR5"/>
<dbReference type="OrthoDB" id="2017893at2759"/>
<name>A0A9P1CFR5_9DINO</name>
<dbReference type="Proteomes" id="UP001152797">
    <property type="component" value="Unassembled WGS sequence"/>
</dbReference>
<evidence type="ECO:0000313" key="2">
    <source>
        <dbReference type="EMBL" id="CAI3990780.1"/>
    </source>
</evidence>
<dbReference type="EMBL" id="CAMXCT030001513">
    <property type="protein sequence ID" value="CAL4778092.1"/>
    <property type="molecule type" value="Genomic_DNA"/>
</dbReference>
<dbReference type="SUPFAM" id="SSF52799">
    <property type="entry name" value="(Phosphotyrosine protein) phosphatases II"/>
    <property type="match status" value="1"/>
</dbReference>
<evidence type="ECO:0008006" key="5">
    <source>
        <dbReference type="Google" id="ProtNLM"/>
    </source>
</evidence>
<evidence type="ECO:0000313" key="4">
    <source>
        <dbReference type="Proteomes" id="UP001152797"/>
    </source>
</evidence>
<reference evidence="3" key="2">
    <citation type="submission" date="2024-04" db="EMBL/GenBank/DDBJ databases">
        <authorList>
            <person name="Chen Y."/>
            <person name="Shah S."/>
            <person name="Dougan E. K."/>
            <person name="Thang M."/>
            <person name="Chan C."/>
        </authorList>
    </citation>
    <scope>NUCLEOTIDE SEQUENCE [LARGE SCALE GENOMIC DNA]</scope>
</reference>
<reference evidence="2" key="1">
    <citation type="submission" date="2022-10" db="EMBL/GenBank/DDBJ databases">
        <authorList>
            <person name="Chen Y."/>
            <person name="Dougan E. K."/>
            <person name="Chan C."/>
            <person name="Rhodes N."/>
            <person name="Thang M."/>
        </authorList>
    </citation>
    <scope>NUCLEOTIDE SEQUENCE</scope>
</reference>
<dbReference type="Gene3D" id="3.90.190.10">
    <property type="entry name" value="Protein tyrosine phosphatase superfamily"/>
    <property type="match status" value="1"/>
</dbReference>
<feature type="chain" id="PRO_5043270413" description="Tyrosine specific protein phosphatases domain-containing protein" evidence="1">
    <location>
        <begin position="30"/>
        <end position="233"/>
    </location>
</feature>
<keyword evidence="1" id="KW-0732">Signal</keyword>
<dbReference type="EMBL" id="CAMXCT020001513">
    <property type="protein sequence ID" value="CAL1144155.1"/>
    <property type="molecule type" value="Genomic_DNA"/>
</dbReference>
<evidence type="ECO:0000313" key="3">
    <source>
        <dbReference type="EMBL" id="CAL1144155.1"/>
    </source>
</evidence>
<feature type="signal peptide" evidence="1">
    <location>
        <begin position="1"/>
        <end position="29"/>
    </location>
</feature>
<comment type="caution">
    <text evidence="2">The sequence shown here is derived from an EMBL/GenBank/DDBJ whole genome shotgun (WGS) entry which is preliminary data.</text>
</comment>
<accession>A0A9P1CFR5</accession>
<dbReference type="EMBL" id="CAMXCT010001513">
    <property type="protein sequence ID" value="CAI3990780.1"/>
    <property type="molecule type" value="Genomic_DNA"/>
</dbReference>
<dbReference type="PROSITE" id="PS00383">
    <property type="entry name" value="TYR_PHOSPHATASE_1"/>
    <property type="match status" value="1"/>
</dbReference>
<organism evidence="2">
    <name type="scientific">Cladocopium goreaui</name>
    <dbReference type="NCBI Taxonomy" id="2562237"/>
    <lineage>
        <taxon>Eukaryota</taxon>
        <taxon>Sar</taxon>
        <taxon>Alveolata</taxon>
        <taxon>Dinophyceae</taxon>
        <taxon>Suessiales</taxon>
        <taxon>Symbiodiniaceae</taxon>
        <taxon>Cladocopium</taxon>
    </lineage>
</organism>
<sequence length="233" mass="26110">MRVVAQRHRRHVGTSHLWLLLLGFGMTLAIPAPAPQRFSEHANWLIPGRLMLGRYPFVSPVYCPSLSEGHEQLRSLLEARPKNGMSELPSQEVAWPSQGVAVPGFPGAFRPYGAVLARLSETTEKLQFLHSPIADLGTPGLGELSALVRDLKERSWTGILRGEKIYLHCWGGRGRSGDVARDVRRDGCWKEALDFVQSGYSLRASALDVGALSRSPQTPEQRDFVRRWFEQMR</sequence>
<protein>
    <recommendedName>
        <fullName evidence="5">Tyrosine specific protein phosphatases domain-containing protein</fullName>
    </recommendedName>
</protein>
<keyword evidence="4" id="KW-1185">Reference proteome</keyword>